<name>A0AAE3BEI3_9GAMM</name>
<accession>A0AAE3BEI3</accession>
<protein>
    <submittedName>
        <fullName evidence="1">Uncharacterized protein</fullName>
    </submittedName>
</protein>
<organism evidence="1 2">
    <name type="scientific">Pectobacterium brasiliense</name>
    <dbReference type="NCBI Taxonomy" id="180957"/>
    <lineage>
        <taxon>Bacteria</taxon>
        <taxon>Pseudomonadati</taxon>
        <taxon>Pseudomonadota</taxon>
        <taxon>Gammaproteobacteria</taxon>
        <taxon>Enterobacterales</taxon>
        <taxon>Pectobacteriaceae</taxon>
        <taxon>Pectobacterium</taxon>
    </lineage>
</organism>
<sequence length="309" mass="35671">MKKIYSARIAASFLVRPILVMDICTIGLIKQREQIPQNDDENKKERLRQLISLAKSGKYKFSFILAIIEKATDVRHQLTKQQMVDRFMDDYRMIVGLIGSNNMLEKPKFLKFLIDIIMDENYSIEERAELKLKDYLELLNFYNTLGIKTDPAREELLVLAKKVTDYAEKLGINRGHPVVAICVASIYGCSDARRILKVNKKGEFNPSNALGDIQSFYRLARTKHVVQTNYPGSRVEFRTEDKALESMHTYYTATVSHELDGVLIYAIHNINDEKMFPLLFTKEMGLNIEERNALYALLDFRIPDEQSTS</sequence>
<proteinExistence type="predicted"/>
<dbReference type="Proteomes" id="UP000768524">
    <property type="component" value="Unassembled WGS sequence"/>
</dbReference>
<dbReference type="AlphaFoldDB" id="A0AAE3BEI3"/>
<evidence type="ECO:0000313" key="2">
    <source>
        <dbReference type="Proteomes" id="UP000768524"/>
    </source>
</evidence>
<evidence type="ECO:0000313" key="1">
    <source>
        <dbReference type="EMBL" id="MBN3051847.1"/>
    </source>
</evidence>
<reference evidence="1" key="1">
    <citation type="submission" date="2020-07" db="EMBL/GenBank/DDBJ databases">
        <title>A pangenomic view of the genus Pectobacterium provides insights into genome organization, phylogeny, and virulence.</title>
        <authorList>
            <person name="Jonkheer E."/>
            <person name="Brankovics B."/>
            <person name="Houwers I."/>
            <person name="Van Der Wolf J."/>
            <person name="Bonants P."/>
            <person name="Vreeburg R."/>
            <person name="Bollema R."/>
            <person name="De Haan J."/>
            <person name="Berke L."/>
            <person name="De Ridder D."/>
            <person name="Smit S."/>
            <person name="Van Der Lee T.A.J."/>
        </authorList>
    </citation>
    <scope>NUCLEOTIDE SEQUENCE</scope>
    <source>
        <strain evidence="1">NAK:433</strain>
    </source>
</reference>
<dbReference type="EMBL" id="JACGEP010000022">
    <property type="protein sequence ID" value="MBN3051847.1"/>
    <property type="molecule type" value="Genomic_DNA"/>
</dbReference>
<gene>
    <name evidence="1" type="ORF">H4F45_10245</name>
</gene>
<comment type="caution">
    <text evidence="1">The sequence shown here is derived from an EMBL/GenBank/DDBJ whole genome shotgun (WGS) entry which is preliminary data.</text>
</comment>
<dbReference type="RefSeq" id="WP_205559259.1">
    <property type="nucleotide sequence ID" value="NZ_JACGEP010000022.1"/>
</dbReference>